<dbReference type="Proteomes" id="UP000612893">
    <property type="component" value="Unassembled WGS sequence"/>
</dbReference>
<sequence length="63" mass="7376">MKDRWDAEALRNVRALASDVSALLTSLEVSRRRHEDDHAIQRSYALAERMQQNLERLISLLRT</sequence>
<evidence type="ECO:0000313" key="1">
    <source>
        <dbReference type="EMBL" id="MBJ7599288.1"/>
    </source>
</evidence>
<dbReference type="RefSeq" id="WP_338202784.1">
    <property type="nucleotide sequence ID" value="NZ_JAEKNR010000146.1"/>
</dbReference>
<comment type="caution">
    <text evidence="1">The sequence shown here is derived from an EMBL/GenBank/DDBJ whole genome shotgun (WGS) entry which is preliminary data.</text>
</comment>
<protein>
    <submittedName>
        <fullName evidence="1">Uncharacterized protein</fullName>
    </submittedName>
</protein>
<dbReference type="EMBL" id="JAEKNR010000146">
    <property type="protein sequence ID" value="MBJ7599288.1"/>
    <property type="molecule type" value="Genomic_DNA"/>
</dbReference>
<reference evidence="1" key="1">
    <citation type="submission" date="2020-10" db="EMBL/GenBank/DDBJ databases">
        <title>Ca. Dormibacterota MAGs.</title>
        <authorList>
            <person name="Montgomery K."/>
        </authorList>
    </citation>
    <scope>NUCLEOTIDE SEQUENCE [LARGE SCALE GENOMIC DNA]</scope>
    <source>
        <strain evidence="1">SC8812_S17_10</strain>
    </source>
</reference>
<keyword evidence="2" id="KW-1185">Reference proteome</keyword>
<accession>A0A934KBF8</accession>
<proteinExistence type="predicted"/>
<evidence type="ECO:0000313" key="2">
    <source>
        <dbReference type="Proteomes" id="UP000612893"/>
    </source>
</evidence>
<name>A0A934KBF8_9BACT</name>
<gene>
    <name evidence="1" type="ORF">JF922_14585</name>
</gene>
<organism evidence="1 2">
    <name type="scientific">Candidatus Nephthysia bennettiae</name>
    <dbReference type="NCBI Taxonomy" id="3127016"/>
    <lineage>
        <taxon>Bacteria</taxon>
        <taxon>Bacillati</taxon>
        <taxon>Candidatus Dormiibacterota</taxon>
        <taxon>Candidatus Dormibacteria</taxon>
        <taxon>Candidatus Dormibacterales</taxon>
        <taxon>Candidatus Dormibacteraceae</taxon>
        <taxon>Candidatus Nephthysia</taxon>
    </lineage>
</organism>
<dbReference type="AlphaFoldDB" id="A0A934KBF8"/>